<dbReference type="Pfam" id="PF03004">
    <property type="entry name" value="Transposase_24"/>
    <property type="match status" value="1"/>
</dbReference>
<dbReference type="InterPro" id="IPR029480">
    <property type="entry name" value="Transpos_assoc"/>
</dbReference>
<gene>
    <name evidence="3" type="ORF">GH714_022479</name>
</gene>
<organism evidence="3 4">
    <name type="scientific">Hevea brasiliensis</name>
    <name type="common">Para rubber tree</name>
    <name type="synonym">Siphonia brasiliensis</name>
    <dbReference type="NCBI Taxonomy" id="3981"/>
    <lineage>
        <taxon>Eukaryota</taxon>
        <taxon>Viridiplantae</taxon>
        <taxon>Streptophyta</taxon>
        <taxon>Embryophyta</taxon>
        <taxon>Tracheophyta</taxon>
        <taxon>Spermatophyta</taxon>
        <taxon>Magnoliopsida</taxon>
        <taxon>eudicotyledons</taxon>
        <taxon>Gunneridae</taxon>
        <taxon>Pentapetalae</taxon>
        <taxon>rosids</taxon>
        <taxon>fabids</taxon>
        <taxon>Malpighiales</taxon>
        <taxon>Euphorbiaceae</taxon>
        <taxon>Crotonoideae</taxon>
        <taxon>Micrandreae</taxon>
        <taxon>Hevea</taxon>
    </lineage>
</organism>
<evidence type="ECO:0008006" key="5">
    <source>
        <dbReference type="Google" id="ProtNLM"/>
    </source>
</evidence>
<proteinExistence type="predicted"/>
<feature type="domain" description="Transposase-associated" evidence="2">
    <location>
        <begin position="3"/>
        <end position="74"/>
    </location>
</feature>
<dbReference type="Pfam" id="PF13952">
    <property type="entry name" value="DUF4216"/>
    <property type="match status" value="1"/>
</dbReference>
<dbReference type="AlphaFoldDB" id="A0A6A6M8V3"/>
<name>A0A6A6M8V3_HEVBR</name>
<dbReference type="EMBL" id="JAAGAX010000007">
    <property type="protein sequence ID" value="KAF2308873.1"/>
    <property type="molecule type" value="Genomic_DNA"/>
</dbReference>
<evidence type="ECO:0000313" key="3">
    <source>
        <dbReference type="EMBL" id="KAF2308873.1"/>
    </source>
</evidence>
<dbReference type="Proteomes" id="UP000467840">
    <property type="component" value="Chromosome 17"/>
</dbReference>
<dbReference type="InterPro" id="IPR025312">
    <property type="entry name" value="DUF4216"/>
</dbReference>
<evidence type="ECO:0000313" key="4">
    <source>
        <dbReference type="Proteomes" id="UP000467840"/>
    </source>
</evidence>
<evidence type="ECO:0000259" key="2">
    <source>
        <dbReference type="Pfam" id="PF13963"/>
    </source>
</evidence>
<reference evidence="3 4" key="1">
    <citation type="journal article" date="2020" name="Mol. Plant">
        <title>The Chromosome-Based Rubber Tree Genome Provides New Insights into Spurge Genome Evolution and Rubber Biosynthesis.</title>
        <authorList>
            <person name="Liu J."/>
            <person name="Shi C."/>
            <person name="Shi C.C."/>
            <person name="Li W."/>
            <person name="Zhang Q.J."/>
            <person name="Zhang Y."/>
            <person name="Li K."/>
            <person name="Lu H.F."/>
            <person name="Shi C."/>
            <person name="Zhu S.T."/>
            <person name="Xiao Z.Y."/>
            <person name="Nan H."/>
            <person name="Yue Y."/>
            <person name="Zhu X.G."/>
            <person name="Wu Y."/>
            <person name="Hong X.N."/>
            <person name="Fan G.Y."/>
            <person name="Tong Y."/>
            <person name="Zhang D."/>
            <person name="Mao C.L."/>
            <person name="Liu Y.L."/>
            <person name="Hao S.J."/>
            <person name="Liu W.Q."/>
            <person name="Lv M.Q."/>
            <person name="Zhang H.B."/>
            <person name="Liu Y."/>
            <person name="Hu-Tang G.R."/>
            <person name="Wang J.P."/>
            <person name="Wang J.H."/>
            <person name="Sun Y.H."/>
            <person name="Ni S.B."/>
            <person name="Chen W.B."/>
            <person name="Zhang X.C."/>
            <person name="Jiao Y.N."/>
            <person name="Eichler E.E."/>
            <person name="Li G.H."/>
            <person name="Liu X."/>
            <person name="Gao L.Z."/>
        </authorList>
    </citation>
    <scope>NUCLEOTIDE SEQUENCE [LARGE SCALE GENOMIC DNA]</scope>
    <source>
        <strain evidence="4">cv. GT1</strain>
        <tissue evidence="3">Leaf</tissue>
    </source>
</reference>
<accession>A0A6A6M8V3</accession>
<evidence type="ECO:0000259" key="1">
    <source>
        <dbReference type="Pfam" id="PF13952"/>
    </source>
</evidence>
<sequence>MDRSWMNKPRNSYEYKKVTEFLHFAFHNASQCGKILCPCIHCVNRSWQSYDDARVHLICDGFLRGYTKWICHGENPTTNMDQSSSSQHTTNVHTTEHVEECNTTTLNTRRSDDIVGLLRDALGVSSQGNYRVRQDVEELHYEKDRVENESQLDEINIEQLEDTSSRRTSEFENLLKDVNVELYPGCKTFSRLSFILQLYHLKCLNGWTGKSFTMLLELLVDAFPEGDGYMRGMNFDFKKISLMARLDLVDMGIRSELHPQISESGKSKLPPASFTMTKKEREILCEVVKNVKMPDGYASNISRCVNIKERKISGLKTHDSHILFEYILPLALRVCGPSQQVTSIVIELDVILDDKSLMQAHRYVLRHYDEIEHFRQNIVHCREFVAIERRKCRRHVHLDSNAFNKLINEKFHDWFRNKVMTMDGTSVSNDIVSLGIGPNKVAKRFSGFIINGIRFHTSAREEQRLTQNSGVVNISEVGGVNYYGRIQDVIELNYYGAFKVVMFKCDWFDVHHNMGVKQDEYGFTLLNFSRLIHTGEKVDDDPYVFSSQVEQVFYVQDPKNTNWHAVVKVKSRDSFDVVNDEAKYYDPLKTKEQISEDVPKDVLPPQWTALVNEWFTEKNQKMSSINTANAKKQKNAHTTGRKSYARLMKEMEKARALIASEVKDLGLI</sequence>
<feature type="domain" description="DUF4216" evidence="1">
    <location>
        <begin position="490"/>
        <end position="566"/>
    </location>
</feature>
<dbReference type="PANTHER" id="PTHR48258">
    <property type="entry name" value="DUF4218 DOMAIN-CONTAINING PROTEIN-RELATED"/>
    <property type="match status" value="1"/>
</dbReference>
<dbReference type="PANTHER" id="PTHR48258:SF12">
    <property type="entry name" value="TRANSPOSON PROTEIN, CACTA, EN_SPM SUB-CLASS"/>
    <property type="match status" value="1"/>
</dbReference>
<keyword evidence="4" id="KW-1185">Reference proteome</keyword>
<protein>
    <recommendedName>
        <fullName evidence="5">Transposase-associated domain-containing protein</fullName>
    </recommendedName>
</protein>
<dbReference type="Pfam" id="PF13963">
    <property type="entry name" value="Transpos_assoc"/>
    <property type="match status" value="1"/>
</dbReference>
<dbReference type="InterPro" id="IPR004252">
    <property type="entry name" value="Probable_transposase_24"/>
</dbReference>
<comment type="caution">
    <text evidence="3">The sequence shown here is derived from an EMBL/GenBank/DDBJ whole genome shotgun (WGS) entry which is preliminary data.</text>
</comment>